<organism evidence="6 7">
    <name type="scientific">Fragariocoptes setiger</name>
    <dbReference type="NCBI Taxonomy" id="1670756"/>
    <lineage>
        <taxon>Eukaryota</taxon>
        <taxon>Metazoa</taxon>
        <taxon>Ecdysozoa</taxon>
        <taxon>Arthropoda</taxon>
        <taxon>Chelicerata</taxon>
        <taxon>Arachnida</taxon>
        <taxon>Acari</taxon>
        <taxon>Acariformes</taxon>
        <taxon>Trombidiformes</taxon>
        <taxon>Prostigmata</taxon>
        <taxon>Eupodina</taxon>
        <taxon>Eriophyoidea</taxon>
        <taxon>Phytoptidae</taxon>
        <taxon>Fragariocoptes</taxon>
    </lineage>
</organism>
<evidence type="ECO:0000256" key="4">
    <source>
        <dbReference type="ARBA" id="ARBA00022917"/>
    </source>
</evidence>
<evidence type="ECO:0000256" key="2">
    <source>
        <dbReference type="ARBA" id="ARBA00022490"/>
    </source>
</evidence>
<dbReference type="InterPro" id="IPR045237">
    <property type="entry name" value="COPS7/eIF3m"/>
</dbReference>
<feature type="domain" description="PCI" evidence="5">
    <location>
        <begin position="182"/>
        <end position="344"/>
    </location>
</feature>
<dbReference type="PANTHER" id="PTHR15350:SF2">
    <property type="entry name" value="EUKARYOTIC TRANSLATION INITIATION FACTOR 3 SUBUNIT M"/>
    <property type="match status" value="1"/>
</dbReference>
<dbReference type="HAMAP" id="MF_03012">
    <property type="entry name" value="eIF3m"/>
    <property type="match status" value="1"/>
</dbReference>
<evidence type="ECO:0000313" key="7">
    <source>
        <dbReference type="Proteomes" id="UP000825002"/>
    </source>
</evidence>
<keyword evidence="4" id="KW-0648">Protein biosynthesis</keyword>
<keyword evidence="7" id="KW-1185">Reference proteome</keyword>
<dbReference type="Pfam" id="PF01399">
    <property type="entry name" value="PCI"/>
    <property type="match status" value="1"/>
</dbReference>
<dbReference type="GO" id="GO:0003743">
    <property type="term" value="F:translation initiation factor activity"/>
    <property type="evidence" value="ECO:0007669"/>
    <property type="project" value="UniProtKB-KW"/>
</dbReference>
<evidence type="ECO:0000256" key="3">
    <source>
        <dbReference type="ARBA" id="ARBA00022540"/>
    </source>
</evidence>
<comment type="similarity">
    <text evidence="1">Belongs to the CSN7/EIF3M family. CSN7 subfamily.</text>
</comment>
<evidence type="ECO:0000256" key="1">
    <source>
        <dbReference type="ARBA" id="ARBA00008482"/>
    </source>
</evidence>
<dbReference type="InterPro" id="IPR040750">
    <property type="entry name" value="eIF3m_C_helix"/>
</dbReference>
<sequence>MATIRIPTFIGVGPSEQCQQLLAFLNELKPSLNLKPSDELTEDIKKAVDVCDVVFTSPKEAEVEPSLNSVVTLLFEVPTQNEKCKYLVQTFCENVLKAPSESTAASCLRVMKNLYDGLFESTELQYVAYITLVKLANKTNQLSEVFDSLASVKSKFNISTVGVESTQNLYRLLHSSLIASGRSKLASQVMIELLGTYTEENASHAKQDAMTCITSFLKDPNTFLMDHLLTLKPVKFLEGEPIHDLLTIFVSEKLQDYLEFYSKNIQVIENLGLVHEQNMKKMRLLTFMQMAESKKEISYETICEELQLEHDNVEPFVIDVLRTKLVRAKVDQLGRKVLVQSTMHRTFGRPQWQQLRDILSDWKNNFTHVEQTIKTAIKQNVHG</sequence>
<reference evidence="6 7" key="1">
    <citation type="submission" date="2020-10" db="EMBL/GenBank/DDBJ databases">
        <authorList>
            <person name="Klimov P.B."/>
            <person name="Dyachkov S.M."/>
            <person name="Chetverikov P.E."/>
        </authorList>
    </citation>
    <scope>NUCLEOTIDE SEQUENCE [LARGE SCALE GENOMIC DNA]</scope>
    <source>
        <strain evidence="6">BMOC 18-1129-001#AD2665</strain>
        <tissue evidence="6">Entire mites</tissue>
    </source>
</reference>
<dbReference type="PANTHER" id="PTHR15350">
    <property type="entry name" value="COP9 SIGNALOSOME COMPLEX SUBUNIT 7/DENDRITIC CELL PROTEIN GA17"/>
    <property type="match status" value="1"/>
</dbReference>
<proteinExistence type="inferred from homology"/>
<evidence type="ECO:0000313" key="6">
    <source>
        <dbReference type="EMBL" id="KAG9511269.1"/>
    </source>
</evidence>
<dbReference type="InterPro" id="IPR000717">
    <property type="entry name" value="PCI_dom"/>
</dbReference>
<accession>A0ABQ7SCY2</accession>
<dbReference type="PROSITE" id="PS50250">
    <property type="entry name" value="PCI"/>
    <property type="match status" value="1"/>
</dbReference>
<dbReference type="EMBL" id="JAIFTH010000014">
    <property type="protein sequence ID" value="KAG9511269.1"/>
    <property type="molecule type" value="Genomic_DNA"/>
</dbReference>
<feature type="non-terminal residue" evidence="6">
    <location>
        <position position="1"/>
    </location>
</feature>
<gene>
    <name evidence="6" type="ORF">GZH46_00158</name>
</gene>
<dbReference type="Proteomes" id="UP000825002">
    <property type="component" value="Unassembled WGS sequence"/>
</dbReference>
<dbReference type="Pfam" id="PF18005">
    <property type="entry name" value="eIF3m_C_helix"/>
    <property type="match status" value="1"/>
</dbReference>
<keyword evidence="3 6" id="KW-0396">Initiation factor</keyword>
<comment type="caution">
    <text evidence="6">The sequence shown here is derived from an EMBL/GenBank/DDBJ whole genome shotgun (WGS) entry which is preliminary data.</text>
</comment>
<dbReference type="SMART" id="SM00088">
    <property type="entry name" value="PINT"/>
    <property type="match status" value="1"/>
</dbReference>
<keyword evidence="2" id="KW-0963">Cytoplasm</keyword>
<evidence type="ECO:0000259" key="5">
    <source>
        <dbReference type="PROSITE" id="PS50250"/>
    </source>
</evidence>
<name>A0ABQ7SCY2_9ACAR</name>
<protein>
    <submittedName>
        <fullName evidence="6">Eukaryotic translation initiation factor 3 subunit M</fullName>
    </submittedName>
</protein>
<dbReference type="InterPro" id="IPR027528">
    <property type="entry name" value="eIF3m"/>
</dbReference>